<dbReference type="SUPFAM" id="SSF102114">
    <property type="entry name" value="Radical SAM enzymes"/>
    <property type="match status" value="1"/>
</dbReference>
<sequence>MTKYFLGIEIEINHHCNLACTYCPNSNTERINKGLMSLENFRVIMNQLKDINYEGKISYHFYNEPMLHPKLESFVKLSKEILPKSQSEIFTNGVYLNPERYEALRKAGVDRFTVTKHKGLTKIAFEETYNGLSSEEKTRNQFFDYSKLVYTNRGNLVDYGKKLDQPSKKMCLIPTCALVVTVNGNVVTCYEDYQEKTVMGNVFNEHIKDIWIKPEYQSFREDLKQGFRYKHEVCKTCNNLKVVV</sequence>
<keyword evidence="6" id="KW-0411">Iron-sulfur</keyword>
<gene>
    <name evidence="7" type="ORF">C0V70_17900</name>
</gene>
<dbReference type="Pfam" id="PF04055">
    <property type="entry name" value="Radical_SAM"/>
    <property type="match status" value="1"/>
</dbReference>
<accession>A0A2K9NY39</accession>
<keyword evidence="4" id="KW-0479">Metal-binding</keyword>
<proteinExistence type="predicted"/>
<dbReference type="KEGG" id="bsto:C0V70_17900"/>
<dbReference type="Gene3D" id="3.20.20.70">
    <property type="entry name" value="Aldolase class I"/>
    <property type="match status" value="1"/>
</dbReference>
<keyword evidence="8" id="KW-1185">Reference proteome</keyword>
<name>A0A2K9NY39_BACTC</name>
<dbReference type="PANTHER" id="PTHR43787">
    <property type="entry name" value="FEMO COFACTOR BIOSYNTHESIS PROTEIN NIFB-RELATED"/>
    <property type="match status" value="1"/>
</dbReference>
<dbReference type="InterPro" id="IPR023885">
    <property type="entry name" value="4Fe4S-binding_SPASM_dom"/>
</dbReference>
<evidence type="ECO:0000256" key="4">
    <source>
        <dbReference type="ARBA" id="ARBA00022723"/>
    </source>
</evidence>
<dbReference type="Pfam" id="PF13186">
    <property type="entry name" value="SPASM"/>
    <property type="match status" value="1"/>
</dbReference>
<dbReference type="SFLD" id="SFLDG01067">
    <property type="entry name" value="SPASM/twitch_domain_containing"/>
    <property type="match status" value="1"/>
</dbReference>
<dbReference type="NCBIfam" id="TIGR04085">
    <property type="entry name" value="rSAM_more_4Fe4S"/>
    <property type="match status" value="1"/>
</dbReference>
<dbReference type="InterPro" id="IPR058240">
    <property type="entry name" value="rSAM_sf"/>
</dbReference>
<evidence type="ECO:0000256" key="2">
    <source>
        <dbReference type="ARBA" id="ARBA00022485"/>
    </source>
</evidence>
<evidence type="ECO:0000256" key="6">
    <source>
        <dbReference type="ARBA" id="ARBA00023014"/>
    </source>
</evidence>
<reference evidence="7 8" key="1">
    <citation type="submission" date="2018-01" db="EMBL/GenBank/DDBJ databases">
        <title>Complete genome sequence of Bacteriovorax stolpii DSM12778.</title>
        <authorList>
            <person name="Tang B."/>
            <person name="Chang J."/>
        </authorList>
    </citation>
    <scope>NUCLEOTIDE SEQUENCE [LARGE SCALE GENOMIC DNA]</scope>
    <source>
        <strain evidence="7 8">DSM 12778</strain>
    </source>
</reference>
<dbReference type="Proteomes" id="UP000235584">
    <property type="component" value="Chromosome"/>
</dbReference>
<dbReference type="GO" id="GO:0003824">
    <property type="term" value="F:catalytic activity"/>
    <property type="evidence" value="ECO:0007669"/>
    <property type="project" value="InterPro"/>
</dbReference>
<evidence type="ECO:0000256" key="5">
    <source>
        <dbReference type="ARBA" id="ARBA00023004"/>
    </source>
</evidence>
<organism evidence="7 8">
    <name type="scientific">Bacteriovorax stolpii</name>
    <name type="common">Bdellovibrio stolpii</name>
    <dbReference type="NCBI Taxonomy" id="960"/>
    <lineage>
        <taxon>Bacteria</taxon>
        <taxon>Pseudomonadati</taxon>
        <taxon>Bdellovibrionota</taxon>
        <taxon>Bacteriovoracia</taxon>
        <taxon>Bacteriovoracales</taxon>
        <taxon>Bacteriovoracaceae</taxon>
        <taxon>Bacteriovorax</taxon>
    </lineage>
</organism>
<dbReference type="EMBL" id="CP025704">
    <property type="protein sequence ID" value="AUN99945.1"/>
    <property type="molecule type" value="Genomic_DNA"/>
</dbReference>
<dbReference type="InterPro" id="IPR013785">
    <property type="entry name" value="Aldolase_TIM"/>
</dbReference>
<dbReference type="GO" id="GO:0046872">
    <property type="term" value="F:metal ion binding"/>
    <property type="evidence" value="ECO:0007669"/>
    <property type="project" value="UniProtKB-KW"/>
</dbReference>
<keyword evidence="2" id="KW-0004">4Fe-4S</keyword>
<dbReference type="GO" id="GO:0051539">
    <property type="term" value="F:4 iron, 4 sulfur cluster binding"/>
    <property type="evidence" value="ECO:0007669"/>
    <property type="project" value="UniProtKB-KW"/>
</dbReference>
<evidence type="ECO:0000256" key="1">
    <source>
        <dbReference type="ARBA" id="ARBA00001966"/>
    </source>
</evidence>
<keyword evidence="5" id="KW-0408">Iron</keyword>
<evidence type="ECO:0000256" key="3">
    <source>
        <dbReference type="ARBA" id="ARBA00022691"/>
    </source>
</evidence>
<dbReference type="SFLD" id="SFLDS00029">
    <property type="entry name" value="Radical_SAM"/>
    <property type="match status" value="1"/>
</dbReference>
<dbReference type="CDD" id="cd01335">
    <property type="entry name" value="Radical_SAM"/>
    <property type="match status" value="1"/>
</dbReference>
<keyword evidence="3" id="KW-0949">S-adenosyl-L-methionine</keyword>
<dbReference type="PANTHER" id="PTHR43787:SF10">
    <property type="entry name" value="COFACTOR MODIFYING PROTEIN"/>
    <property type="match status" value="1"/>
</dbReference>
<evidence type="ECO:0000313" key="7">
    <source>
        <dbReference type="EMBL" id="AUN99945.1"/>
    </source>
</evidence>
<protein>
    <submittedName>
        <fullName evidence="7">Radical SAM/SPASM domain-containing protein</fullName>
    </submittedName>
</protein>
<dbReference type="InterPro" id="IPR007197">
    <property type="entry name" value="rSAM"/>
</dbReference>
<dbReference type="AlphaFoldDB" id="A0A2K9NY39"/>
<dbReference type="RefSeq" id="WP_102245234.1">
    <property type="nucleotide sequence ID" value="NZ_CP025704.1"/>
</dbReference>
<evidence type="ECO:0000313" key="8">
    <source>
        <dbReference type="Proteomes" id="UP000235584"/>
    </source>
</evidence>
<comment type="cofactor">
    <cofactor evidence="1">
        <name>[4Fe-4S] cluster</name>
        <dbReference type="ChEBI" id="CHEBI:49883"/>
    </cofactor>
</comment>